<evidence type="ECO:0000256" key="2">
    <source>
        <dbReference type="ARBA" id="ARBA00022540"/>
    </source>
</evidence>
<dbReference type="Gene3D" id="4.10.860.10">
    <property type="entry name" value="UVR domain"/>
    <property type="match status" value="1"/>
</dbReference>
<comment type="caution">
    <text evidence="7">The sequence shown here is derived from an EMBL/GenBank/DDBJ whole genome shotgun (WGS) entry which is preliminary data.</text>
</comment>
<evidence type="ECO:0000313" key="7">
    <source>
        <dbReference type="EMBL" id="GIQ88739.1"/>
    </source>
</evidence>
<dbReference type="GO" id="GO:0002188">
    <property type="term" value="P:translation reinitiation"/>
    <property type="evidence" value="ECO:0007669"/>
    <property type="project" value="TreeGrafter"/>
</dbReference>
<dbReference type="InterPro" id="IPR054711">
    <property type="entry name" value="eIF3a_PCI_TPR-like"/>
</dbReference>
<dbReference type="EMBL" id="BDIP01004341">
    <property type="protein sequence ID" value="GIQ88739.1"/>
    <property type="molecule type" value="Genomic_DNA"/>
</dbReference>
<feature type="region of interest" description="Disordered" evidence="5">
    <location>
        <begin position="754"/>
        <end position="786"/>
    </location>
</feature>
<feature type="domain" description="eIF3a PCI" evidence="6">
    <location>
        <begin position="11"/>
        <end position="265"/>
    </location>
</feature>
<dbReference type="AlphaFoldDB" id="A0A9K3GM04"/>
<organism evidence="7 8">
    <name type="scientific">Kipferlia bialata</name>
    <dbReference type="NCBI Taxonomy" id="797122"/>
    <lineage>
        <taxon>Eukaryota</taxon>
        <taxon>Metamonada</taxon>
        <taxon>Carpediemonas-like organisms</taxon>
        <taxon>Kipferlia</taxon>
    </lineage>
</organism>
<gene>
    <name evidence="7" type="ORF">KIPB_011060</name>
</gene>
<keyword evidence="8" id="KW-1185">Reference proteome</keyword>
<name>A0A9K3GM04_9EUKA</name>
<keyword evidence="1" id="KW-0963">Cytoplasm</keyword>
<evidence type="ECO:0000256" key="3">
    <source>
        <dbReference type="ARBA" id="ARBA00022917"/>
    </source>
</evidence>
<dbReference type="GO" id="GO:0071540">
    <property type="term" value="C:eukaryotic translation initiation factor 3 complex, eIF3e"/>
    <property type="evidence" value="ECO:0007669"/>
    <property type="project" value="TreeGrafter"/>
</dbReference>
<dbReference type="Pfam" id="PF22591">
    <property type="entry name" value="eIF3a_PCI_TPR-like"/>
    <property type="match status" value="1"/>
</dbReference>
<dbReference type="GO" id="GO:0043614">
    <property type="term" value="C:multi-eIF complex"/>
    <property type="evidence" value="ECO:0007669"/>
    <property type="project" value="TreeGrafter"/>
</dbReference>
<dbReference type="GO" id="GO:0071541">
    <property type="term" value="C:eukaryotic translation initiation factor 3 complex, eIF3m"/>
    <property type="evidence" value="ECO:0007669"/>
    <property type="project" value="TreeGrafter"/>
</dbReference>
<sequence>MGQWRQKPISCLRKAQESLALGRLESVVDDIYDFLQNSRKVEFFAVYSDIMRVFGKTCVQLRDSRAAKDGLQAFRFLFSQKRPDVVEAACRLYLGEAYAVIEKLALSPDHLPVTPLEGNKPPGIESGDPFSLNLDGTCPSDLTETIAACRFYWESLRVVLDCLRGLQLEKAYCQVVTEGFNFCVKYNRPHELRYFSDLLSQHLNKMLERLEPNQEISPDRTQLLSSRSRARHIQVRLQQVEAAVKVSLWHTASKGLGDIVRILETTTDLDLRHGVPARAADKKAYALVGVRCPIETLDTYYVRLITLLRAGGLAQLLPYAMLMRYRVMCMRGVPQAELAAFVDETVLAVIGTGGINVHPTSPVLEYDKSYVAFPRFLAEGILPQARHLLLLCPSLTPPQALRSTDTSMSDGRDASARGFASTVPDVVALLLSAIKDGHVRASLYLAGAEPVVTFTPPQQIESFYTMPFETASTLATALSTLSTCPHVPRSDAHPSSLLKSRGVAGRLAADLGSMHKALVERAEEAEELRRLTMEQKALADEEARVAAEAEAARIAEETAKADEEMRIAVQARHAREQMRQMRRMEVERELEQIAKKDKSASEYLKTLSFEEEARPLDAVRRAHREFIAKKEERFQQRLAAATRKCEMKHRAAFVVCREKLEAEVKALVEEDEALYNQQVPDILESARAAHESHLVQKTRLDAIWTPVEKFLNSAVGKAMKKVDEAHATWQVAYDAEVAKERKAAVKMVIYRAKKDRQREMEQEQRSAMDAAGTGWRSSASDMPPAR</sequence>
<feature type="coiled-coil region" evidence="4">
    <location>
        <begin position="514"/>
        <end position="564"/>
    </location>
</feature>
<evidence type="ECO:0000256" key="4">
    <source>
        <dbReference type="SAM" id="Coils"/>
    </source>
</evidence>
<reference evidence="7 8" key="1">
    <citation type="journal article" date="2018" name="PLoS ONE">
        <title>The draft genome of Kipferlia bialata reveals reductive genome evolution in fornicate parasites.</title>
        <authorList>
            <person name="Tanifuji G."/>
            <person name="Takabayashi S."/>
            <person name="Kume K."/>
            <person name="Takagi M."/>
            <person name="Nakayama T."/>
            <person name="Kamikawa R."/>
            <person name="Inagaki Y."/>
            <person name="Hashimoto T."/>
        </authorList>
    </citation>
    <scope>NUCLEOTIDE SEQUENCE [LARGE SCALE GENOMIC DNA]</scope>
    <source>
        <strain evidence="7">NY0173</strain>
    </source>
</reference>
<dbReference type="GO" id="GO:0003729">
    <property type="term" value="F:mRNA binding"/>
    <property type="evidence" value="ECO:0007669"/>
    <property type="project" value="TreeGrafter"/>
</dbReference>
<keyword evidence="2 7" id="KW-0396">Initiation factor</keyword>
<dbReference type="OrthoDB" id="18884at2759"/>
<dbReference type="InterPro" id="IPR027512">
    <property type="entry name" value="EIF3A"/>
</dbReference>
<evidence type="ECO:0000313" key="8">
    <source>
        <dbReference type="Proteomes" id="UP000265618"/>
    </source>
</evidence>
<accession>A0A9K3GM04</accession>
<dbReference type="Proteomes" id="UP000265618">
    <property type="component" value="Unassembled WGS sequence"/>
</dbReference>
<keyword evidence="4" id="KW-0175">Coiled coil</keyword>
<feature type="compositionally biased region" description="Basic and acidic residues" evidence="5">
    <location>
        <begin position="756"/>
        <end position="766"/>
    </location>
</feature>
<dbReference type="PANTHER" id="PTHR14005">
    <property type="entry name" value="EUKARYOTIC TRANSLATION INITIATION FACTOR 3, THETA SUBUNIT"/>
    <property type="match status" value="1"/>
</dbReference>
<feature type="non-terminal residue" evidence="7">
    <location>
        <position position="1"/>
    </location>
</feature>
<evidence type="ECO:0000259" key="6">
    <source>
        <dbReference type="Pfam" id="PF22591"/>
    </source>
</evidence>
<protein>
    <submittedName>
        <fullName evidence="7">Eukaryotic translation initiation factor 3 subunit A</fullName>
    </submittedName>
</protein>
<dbReference type="GO" id="GO:0001732">
    <property type="term" value="P:formation of cytoplasmic translation initiation complex"/>
    <property type="evidence" value="ECO:0007669"/>
    <property type="project" value="TreeGrafter"/>
</dbReference>
<dbReference type="GO" id="GO:0003743">
    <property type="term" value="F:translation initiation factor activity"/>
    <property type="evidence" value="ECO:0007669"/>
    <property type="project" value="UniProtKB-KW"/>
</dbReference>
<dbReference type="PANTHER" id="PTHR14005:SF0">
    <property type="entry name" value="EUKARYOTIC TRANSLATION INITIATION FACTOR 3 SUBUNIT A"/>
    <property type="match status" value="1"/>
</dbReference>
<evidence type="ECO:0000256" key="1">
    <source>
        <dbReference type="ARBA" id="ARBA00022490"/>
    </source>
</evidence>
<evidence type="ECO:0000256" key="5">
    <source>
        <dbReference type="SAM" id="MobiDB-lite"/>
    </source>
</evidence>
<proteinExistence type="predicted"/>
<keyword evidence="3" id="KW-0648">Protein biosynthesis</keyword>